<keyword evidence="1" id="KW-0175">Coiled coil</keyword>
<evidence type="ECO:0000313" key="5">
    <source>
        <dbReference type="Proteomes" id="UP001217485"/>
    </source>
</evidence>
<protein>
    <submittedName>
        <fullName evidence="4">AAA family ATPase</fullName>
    </submittedName>
</protein>
<evidence type="ECO:0000259" key="3">
    <source>
        <dbReference type="PROSITE" id="PS50801"/>
    </source>
</evidence>
<proteinExistence type="predicted"/>
<dbReference type="CDD" id="cd14014">
    <property type="entry name" value="STKc_PknB_like"/>
    <property type="match status" value="1"/>
</dbReference>
<dbReference type="InterPro" id="IPR003018">
    <property type="entry name" value="GAF"/>
</dbReference>
<organism evidence="4 5">
    <name type="scientific">Sorangium atrum</name>
    <dbReference type="NCBI Taxonomy" id="2995308"/>
    <lineage>
        <taxon>Bacteria</taxon>
        <taxon>Pseudomonadati</taxon>
        <taxon>Myxococcota</taxon>
        <taxon>Polyangia</taxon>
        <taxon>Polyangiales</taxon>
        <taxon>Polyangiaceae</taxon>
        <taxon>Sorangium</taxon>
    </lineage>
</organism>
<dbReference type="InterPro" id="IPR027417">
    <property type="entry name" value="P-loop_NTPase"/>
</dbReference>
<dbReference type="SMART" id="SM00065">
    <property type="entry name" value="GAF"/>
    <property type="match status" value="1"/>
</dbReference>
<dbReference type="Pfam" id="PF01590">
    <property type="entry name" value="GAF"/>
    <property type="match status" value="1"/>
</dbReference>
<feature type="domain" description="Protein kinase" evidence="2">
    <location>
        <begin position="1"/>
        <end position="258"/>
    </location>
</feature>
<dbReference type="SUPFAM" id="SSF56112">
    <property type="entry name" value="Protein kinase-like (PK-like)"/>
    <property type="match status" value="1"/>
</dbReference>
<dbReference type="Pfam" id="PF13191">
    <property type="entry name" value="AAA_16"/>
    <property type="match status" value="1"/>
</dbReference>
<dbReference type="InterPro" id="IPR036513">
    <property type="entry name" value="STAS_dom_sf"/>
</dbReference>
<dbReference type="PROSITE" id="PS50801">
    <property type="entry name" value="STAS"/>
    <property type="match status" value="1"/>
</dbReference>
<dbReference type="PROSITE" id="PS50011">
    <property type="entry name" value="PROTEIN_KINASE_DOM"/>
    <property type="match status" value="1"/>
</dbReference>
<dbReference type="SUPFAM" id="SSF55781">
    <property type="entry name" value="GAF domain-like"/>
    <property type="match status" value="1"/>
</dbReference>
<dbReference type="InterPro" id="IPR041664">
    <property type="entry name" value="AAA_16"/>
</dbReference>
<dbReference type="Gene3D" id="3.30.450.40">
    <property type="match status" value="1"/>
</dbReference>
<dbReference type="InterPro" id="IPR011009">
    <property type="entry name" value="Kinase-like_dom_sf"/>
</dbReference>
<dbReference type="Gene3D" id="3.30.750.24">
    <property type="entry name" value="STAS domain"/>
    <property type="match status" value="1"/>
</dbReference>
<dbReference type="Pfam" id="PF00069">
    <property type="entry name" value="Pkinase"/>
    <property type="match status" value="1"/>
</dbReference>
<dbReference type="PANTHER" id="PTHR43642:SF1">
    <property type="entry name" value="HYBRID SIGNAL TRANSDUCTION HISTIDINE KINASE G"/>
    <property type="match status" value="1"/>
</dbReference>
<accession>A0ABT5BZ17</accession>
<dbReference type="InterPro" id="IPR000719">
    <property type="entry name" value="Prot_kinase_dom"/>
</dbReference>
<comment type="caution">
    <text evidence="4">The sequence shown here is derived from an EMBL/GenBank/DDBJ whole genome shotgun (WGS) entry which is preliminary data.</text>
</comment>
<dbReference type="PROSITE" id="PS00108">
    <property type="entry name" value="PROTEIN_KINASE_ST"/>
    <property type="match status" value="1"/>
</dbReference>
<evidence type="ECO:0000259" key="2">
    <source>
        <dbReference type="PROSITE" id="PS50011"/>
    </source>
</evidence>
<dbReference type="PANTHER" id="PTHR43642">
    <property type="entry name" value="HYBRID SIGNAL TRANSDUCTION HISTIDINE KINASE G"/>
    <property type="match status" value="1"/>
</dbReference>
<feature type="coiled-coil region" evidence="1">
    <location>
        <begin position="1497"/>
        <end position="1559"/>
    </location>
</feature>
<dbReference type="Pfam" id="PF01740">
    <property type="entry name" value="STAS"/>
    <property type="match status" value="1"/>
</dbReference>
<dbReference type="InterPro" id="IPR053159">
    <property type="entry name" value="Hybrid_Histidine_Kinase"/>
</dbReference>
<dbReference type="CDD" id="cd07041">
    <property type="entry name" value="STAS_RsbR_RsbS_like"/>
    <property type="match status" value="1"/>
</dbReference>
<dbReference type="RefSeq" id="WP_272094985.1">
    <property type="nucleotide sequence ID" value="NZ_JAQNDK010000001.1"/>
</dbReference>
<dbReference type="EMBL" id="JAQNDK010000001">
    <property type="protein sequence ID" value="MDC0678202.1"/>
    <property type="molecule type" value="Genomic_DNA"/>
</dbReference>
<evidence type="ECO:0000256" key="1">
    <source>
        <dbReference type="SAM" id="Coils"/>
    </source>
</evidence>
<dbReference type="Gene3D" id="3.40.50.300">
    <property type="entry name" value="P-loop containing nucleotide triphosphate hydrolases"/>
    <property type="match status" value="1"/>
</dbReference>
<keyword evidence="5" id="KW-1185">Reference proteome</keyword>
<feature type="domain" description="STAS" evidence="3">
    <location>
        <begin position="1565"/>
        <end position="1676"/>
    </location>
</feature>
<dbReference type="SMART" id="SM00220">
    <property type="entry name" value="S_TKc"/>
    <property type="match status" value="1"/>
</dbReference>
<dbReference type="InterPro" id="IPR029016">
    <property type="entry name" value="GAF-like_dom_sf"/>
</dbReference>
<dbReference type="InterPro" id="IPR008271">
    <property type="entry name" value="Ser/Thr_kinase_AS"/>
</dbReference>
<sequence length="1693" mass="183860">METALYRGRRRGDGAPVAVKVTQSDYPTFRQLARLRREHAILRDLAMPGVPQALDLLPHGRGLALVLEDLGPTSLADLIARRGRLEAKTTLRIVAPLVGTLDALHQRHIIHKDIKPRNVMIDEGTLSPRLIDFGIAARLAQETQEASAMEGLEGTPAYIAPEQTGRMNRPVDRRSDLYALGVTIYHMLTGATPFQAADATEAIHAHLTRVPAPPHAVVKDVPRGLSDVVMRLLAKAPEDRYQSARGLLSDLEECQRRLDASGTVEPFPLGRDDLVEDVVLPDRLVGREAELGALKAALDRARSGAATLSLVMGPPGIGKSALVRELCATQAREAYFAPGKFDAMARSMPLSAFSQVIRALVRQALAEPPDTLLAKKHAIQAALGQYGRVVTDLCPDLELVIGPQPELPTTSASEAKNRLALLIRRFLSVFSREDAPLVVFFDDLQWADLASLDLLGRLLMDMDAHHLCVVGAYRDEEVDAAHPLTATIGTLREAGIEPIKLTLGPLPPAAVTAIVAEALHADRERAEPLAALIRDKTHSNPLFLGQFLRELESDGQLRFDPEARGFVWDLTRVKGAIVTDNVLALMARKVERLAPATRRALMCASCIGPSFELRTLATIVEKSPGAVAADLREALREGLVQPLGGNYRLLEGAGDALEPMDVAVPYRFLHDRVKEACYALVPEAERPAVHLAIGRLLVARGGGARGTAGLSGGASDVSGQVPDEDLLEVVRHLNLGAREITDETERMDVARLDLRAGRRAMAATAFEAAASLFAAGRALASEKGFSRDHKACFALWLEGAEAEYLIGAFEEEEALTATALARAESATERASVHSVRARALTTRGRFAEAVRAGLSGLAELGVTMPEDPAAQQAAFMEGVGDVDRLLAGRSIEALAHAPVTEDPEDRQIFTLMAEIWLPVYFVSKALFGLVIVEQVRRSLARGQSETSALPYAGYSLILCVMMGRHAEGHAFGRVAVSLCERWKSPTIAARVHVTWATALYVCEPLRNAVDHAIRSRDAALEAGDNLYLAINLGYCLLQWLIGAGVPLEEVKAEADRSAVLARRTKDPVAIAAVTVSRQLVACLTGPTRGRTSLDSDGVVLSEELATLNEKEHAIVFYYKHVYLLFLHVLYGEHEAALEAAADAARFAEDVKGIYWPVNAAFLEALARAGLAREAADREARKEHEAAIMPLRVQLEALARSCPSNFQHKVALLDAELCVLRGERWEAMEQYDHAVELARENEYAQEEAIANERCGRYLLSLGRERAAQGYLSDAFRGYLHWGATAKAEALLFEFPSLSARLSTRDASSQSSTSESATSQTTLLGRATMGSLRDAALVLRAVQMIASEVVLSQVVSRLMQIVLENSGAERGILLLSRDDRLFVEAAFRASPESIEVGQRRPLEDDPELAQQAVLYAWRTREALVLDDAPGDSRFASDPYLAERRTRSILCMPVSSQGRTAGMLYLENNATAGVFTAVRVELLGLLSSQASIAIENALLLEGIQAANEEAHLANARLEREVEQRTRELERSNAELARELEDRLRAETERAALREQVVEAQKARLLELMAPLMPISEDVLVMPIIGTVEAERAAQIMEVALAGAQQTGARVLILDITGMRYVDTNVVAALVSVANALRLLGTEPLFTGIRPDVARTMVELGVDLQAMTTLSTLRAGIARALSGSAIPRRGEGLRPAR</sequence>
<dbReference type="SUPFAM" id="SSF52540">
    <property type="entry name" value="P-loop containing nucleoside triphosphate hydrolases"/>
    <property type="match status" value="1"/>
</dbReference>
<reference evidence="4 5" key="1">
    <citation type="submission" date="2023-01" db="EMBL/GenBank/DDBJ databases">
        <title>Minimal conservation of predation-associated metabolite biosynthetic gene clusters underscores biosynthetic potential of Myxococcota including descriptions for ten novel species: Archangium lansinium sp. nov., Myxococcus landrumus sp. nov., Nannocystis bai.</title>
        <authorList>
            <person name="Ahearne A."/>
            <person name="Stevens C."/>
            <person name="Dowd S."/>
        </authorList>
    </citation>
    <scope>NUCLEOTIDE SEQUENCE [LARGE SCALE GENOMIC DNA]</scope>
    <source>
        <strain evidence="4 5">WIWO2</strain>
    </source>
</reference>
<gene>
    <name evidence="4" type="ORF">POL72_10690</name>
</gene>
<name>A0ABT5BZ17_9BACT</name>
<dbReference type="InterPro" id="IPR002645">
    <property type="entry name" value="STAS_dom"/>
</dbReference>
<dbReference type="Gene3D" id="1.10.510.10">
    <property type="entry name" value="Transferase(Phosphotransferase) domain 1"/>
    <property type="match status" value="1"/>
</dbReference>
<dbReference type="SUPFAM" id="SSF52091">
    <property type="entry name" value="SpoIIaa-like"/>
    <property type="match status" value="1"/>
</dbReference>
<dbReference type="Proteomes" id="UP001217485">
    <property type="component" value="Unassembled WGS sequence"/>
</dbReference>
<evidence type="ECO:0000313" key="4">
    <source>
        <dbReference type="EMBL" id="MDC0678202.1"/>
    </source>
</evidence>